<feature type="compositionally biased region" description="Basic and acidic residues" evidence="1">
    <location>
        <begin position="13"/>
        <end position="31"/>
    </location>
</feature>
<evidence type="ECO:0000313" key="3">
    <source>
        <dbReference type="Proteomes" id="UP000077202"/>
    </source>
</evidence>
<dbReference type="EMBL" id="LVLJ01003622">
    <property type="protein sequence ID" value="OAE20387.1"/>
    <property type="molecule type" value="Genomic_DNA"/>
</dbReference>
<feature type="region of interest" description="Disordered" evidence="1">
    <location>
        <begin position="1"/>
        <end position="31"/>
    </location>
</feature>
<feature type="region of interest" description="Disordered" evidence="1">
    <location>
        <begin position="131"/>
        <end position="174"/>
    </location>
</feature>
<dbReference type="Proteomes" id="UP000077202">
    <property type="component" value="Unassembled WGS sequence"/>
</dbReference>
<organism evidence="2 3">
    <name type="scientific">Marchantia polymorpha subsp. ruderalis</name>
    <dbReference type="NCBI Taxonomy" id="1480154"/>
    <lineage>
        <taxon>Eukaryota</taxon>
        <taxon>Viridiplantae</taxon>
        <taxon>Streptophyta</taxon>
        <taxon>Embryophyta</taxon>
        <taxon>Marchantiophyta</taxon>
        <taxon>Marchantiopsida</taxon>
        <taxon>Marchantiidae</taxon>
        <taxon>Marchantiales</taxon>
        <taxon>Marchantiaceae</taxon>
        <taxon>Marchantia</taxon>
    </lineage>
</organism>
<dbReference type="AlphaFoldDB" id="A0A176VIJ0"/>
<protein>
    <submittedName>
        <fullName evidence="2">Uncharacterized protein</fullName>
    </submittedName>
</protein>
<feature type="region of interest" description="Disordered" evidence="1">
    <location>
        <begin position="82"/>
        <end position="107"/>
    </location>
</feature>
<feature type="compositionally biased region" description="Basic and acidic residues" evidence="1">
    <location>
        <begin position="157"/>
        <end position="174"/>
    </location>
</feature>
<feature type="region of interest" description="Disordered" evidence="1">
    <location>
        <begin position="56"/>
        <end position="75"/>
    </location>
</feature>
<sequence length="174" mass="18745">MRMFRLSGAAKTEGIRADSKQNRDGDRFGDDWITRANSGSGREICANLRESALISAGKARSDVRDGAEPGVGVAPSVVTWRGRAWPTERGHTPSDLGANDTERGRSPLAGVLAMAVDRRKRSRSRMKAQLALFAGAGRGSPGQGSEQKPGGARVPRARPDLARPWVRGREAERE</sequence>
<gene>
    <name evidence="2" type="ORF">AXG93_3932s1110</name>
</gene>
<reference evidence="2" key="1">
    <citation type="submission" date="2016-03" db="EMBL/GenBank/DDBJ databases">
        <title>Mechanisms controlling the formation of the plant cell surface in tip-growing cells are functionally conserved among land plants.</title>
        <authorList>
            <person name="Honkanen S."/>
            <person name="Jones V.A."/>
            <person name="Morieri G."/>
            <person name="Champion C."/>
            <person name="Hetherington A.J."/>
            <person name="Kelly S."/>
            <person name="Saint-Marcoux D."/>
            <person name="Proust H."/>
            <person name="Prescott H."/>
            <person name="Dolan L."/>
        </authorList>
    </citation>
    <scope>NUCLEOTIDE SEQUENCE [LARGE SCALE GENOMIC DNA]</scope>
    <source>
        <tissue evidence="2">Whole gametophyte</tissue>
    </source>
</reference>
<accession>A0A176VIJ0</accession>
<comment type="caution">
    <text evidence="2">The sequence shown here is derived from an EMBL/GenBank/DDBJ whole genome shotgun (WGS) entry which is preliminary data.</text>
</comment>
<keyword evidence="3" id="KW-1185">Reference proteome</keyword>
<evidence type="ECO:0000313" key="2">
    <source>
        <dbReference type="EMBL" id="OAE20387.1"/>
    </source>
</evidence>
<proteinExistence type="predicted"/>
<evidence type="ECO:0000256" key="1">
    <source>
        <dbReference type="SAM" id="MobiDB-lite"/>
    </source>
</evidence>
<name>A0A176VIJ0_MARPO</name>